<dbReference type="Gene3D" id="3.30.750.200">
    <property type="match status" value="1"/>
</dbReference>
<keyword evidence="3" id="KW-1185">Reference proteome</keyword>
<name>A0ABY7V2J2_9DEIO</name>
<gene>
    <name evidence="2" type="ORF">M8445_04075</name>
</gene>
<dbReference type="CDD" id="cd01335">
    <property type="entry name" value="Radical_SAM"/>
    <property type="match status" value="1"/>
</dbReference>
<dbReference type="Proteomes" id="UP001217044">
    <property type="component" value="Chromosome"/>
</dbReference>
<protein>
    <submittedName>
        <fullName evidence="2">STM4012 family radical SAM protein</fullName>
    </submittedName>
</protein>
<dbReference type="InterPro" id="IPR007197">
    <property type="entry name" value="rSAM"/>
</dbReference>
<organism evidence="2 3">
    <name type="scientific">Deinococcus aquaticus</name>
    <dbReference type="NCBI Taxonomy" id="328692"/>
    <lineage>
        <taxon>Bacteria</taxon>
        <taxon>Thermotogati</taxon>
        <taxon>Deinococcota</taxon>
        <taxon>Deinococci</taxon>
        <taxon>Deinococcales</taxon>
        <taxon>Deinococcaceae</taxon>
        <taxon>Deinococcus</taxon>
    </lineage>
</organism>
<dbReference type="EMBL" id="CP115165">
    <property type="protein sequence ID" value="WDA59397.1"/>
    <property type="molecule type" value="Genomic_DNA"/>
</dbReference>
<accession>A0ABY7V2J2</accession>
<dbReference type="InterPro" id="IPR006638">
    <property type="entry name" value="Elp3/MiaA/NifB-like_rSAM"/>
</dbReference>
<evidence type="ECO:0000313" key="2">
    <source>
        <dbReference type="EMBL" id="WDA59397.1"/>
    </source>
</evidence>
<dbReference type="SMART" id="SM00729">
    <property type="entry name" value="Elp3"/>
    <property type="match status" value="1"/>
</dbReference>
<dbReference type="PROSITE" id="PS51918">
    <property type="entry name" value="RADICAL_SAM"/>
    <property type="match status" value="1"/>
</dbReference>
<dbReference type="SUPFAM" id="SSF102114">
    <property type="entry name" value="Radical SAM enzymes"/>
    <property type="match status" value="1"/>
</dbReference>
<sequence>MTITSPSSLSKILARGPFQAYTYAYPHKTAYRPLDPPVPLRDAWAAEQKDNLFLYLHVPFCEMRCGFCNLFTTVNAPRTLEEEYLDAVTRQARVIRGALGAGARFSRMALGGGTPTYLRAGDLERVFDLLEDTFGASPRDLPASVETSPATATPDRLAVLAARGVDRVSIGVQSFVDSEVRSVGRAQDGAQVRRALDAIRAAGLPGLNIDLIYGLAHQTPQTWLHSLETALTWSPEELFLYPLYVRPLTGIGRLGRSWDDERLELYRLGRDFLTARGYVQTSIRRFQRADGPPGDEPEYTCQLDGMVGLGCGARSYTRALHYSSEYAVGAVGVRDIIRDFVDRPDGAFAVASHGMHLSGDEQRRRYVLQSLLHHTGLNLTAYRAAFASEARQDFPQLAQLLSLGLAEQRGETLTLTPVGMEGSDALGPWLYSDAVQRLSEAFEWR</sequence>
<dbReference type="Pfam" id="PF04055">
    <property type="entry name" value="Radical_SAM"/>
    <property type="match status" value="1"/>
</dbReference>
<dbReference type="PANTHER" id="PTHR13932">
    <property type="entry name" value="COPROPORPHYRINIGEN III OXIDASE"/>
    <property type="match status" value="1"/>
</dbReference>
<reference evidence="2 3" key="1">
    <citation type="submission" date="2022-12" db="EMBL/GenBank/DDBJ databases">
        <title>Genome Sequence of Deinococcus aquaticus Type Strain PB314.</title>
        <authorList>
            <person name="Albert C."/>
            <person name="Hill J."/>
            <person name="Boren L."/>
            <person name="Scholz-Ng S."/>
            <person name="Fatema N."/>
            <person name="Grosso R."/>
            <person name="Soboslay E."/>
            <person name="Tuohy J."/>
        </authorList>
    </citation>
    <scope>NUCLEOTIDE SEQUENCE [LARGE SCALE GENOMIC DNA]</scope>
    <source>
        <strain evidence="2 3">PB-314</strain>
    </source>
</reference>
<evidence type="ECO:0000259" key="1">
    <source>
        <dbReference type="PROSITE" id="PS51918"/>
    </source>
</evidence>
<feature type="domain" description="Radical SAM core" evidence="1">
    <location>
        <begin position="46"/>
        <end position="284"/>
    </location>
</feature>
<dbReference type="InterPro" id="IPR034505">
    <property type="entry name" value="Coproporphyrinogen-III_oxidase"/>
</dbReference>
<dbReference type="NCBIfam" id="NF006067">
    <property type="entry name" value="PRK08208.1"/>
    <property type="match status" value="1"/>
</dbReference>
<dbReference type="PANTHER" id="PTHR13932:SF5">
    <property type="entry name" value="RADICAL S-ADENOSYL METHIONINE DOMAIN-CONTAINING PROTEIN 1, MITOCHONDRIAL"/>
    <property type="match status" value="1"/>
</dbReference>
<dbReference type="SFLD" id="SFLDG01065">
    <property type="entry name" value="anaerobic_coproporphyrinogen-I"/>
    <property type="match status" value="1"/>
</dbReference>
<evidence type="ECO:0000313" key="3">
    <source>
        <dbReference type="Proteomes" id="UP001217044"/>
    </source>
</evidence>
<dbReference type="RefSeq" id="WP_273989881.1">
    <property type="nucleotide sequence ID" value="NZ_BAABQT010000014.1"/>
</dbReference>
<dbReference type="InterPro" id="IPR058240">
    <property type="entry name" value="rSAM_sf"/>
</dbReference>
<dbReference type="SFLD" id="SFLDS00029">
    <property type="entry name" value="Radical_SAM"/>
    <property type="match status" value="1"/>
</dbReference>
<proteinExistence type="predicted"/>